<dbReference type="EMBL" id="FMWO01000044">
    <property type="protein sequence ID" value="SCZ85287.1"/>
    <property type="molecule type" value="Genomic_DNA"/>
</dbReference>
<dbReference type="AlphaFoldDB" id="A0A1G5SE74"/>
<name>A0A1G5SE74_9PROT</name>
<protein>
    <submittedName>
        <fullName evidence="1">Uncharacterized protein</fullName>
    </submittedName>
</protein>
<keyword evidence="2" id="KW-1185">Reference proteome</keyword>
<accession>A0A1G5SE74</accession>
<dbReference type="Proteomes" id="UP000198729">
    <property type="component" value="Unassembled WGS sequence"/>
</dbReference>
<evidence type="ECO:0000313" key="2">
    <source>
        <dbReference type="Proteomes" id="UP000198729"/>
    </source>
</evidence>
<evidence type="ECO:0000313" key="1">
    <source>
        <dbReference type="EMBL" id="SCZ85287.1"/>
    </source>
</evidence>
<gene>
    <name evidence="1" type="ORF">NSMM_370066</name>
</gene>
<dbReference type="STRING" id="51642.NSMM_370066"/>
<reference evidence="1 2" key="1">
    <citation type="submission" date="2016-10" db="EMBL/GenBank/DDBJ databases">
        <authorList>
            <person name="de Groot N.N."/>
        </authorList>
    </citation>
    <scope>NUCLEOTIDE SEQUENCE [LARGE SCALE GENOMIC DNA]</scope>
    <source>
        <strain evidence="1">1</strain>
    </source>
</reference>
<sequence>MLCLCYWYFSGAGDAALFLRLTIVSILGELLENLGFLAYNCVKRHEINFCIFQPAFFMSA</sequence>
<proteinExistence type="predicted"/>
<organism evidence="1 2">
    <name type="scientific">Nitrosomonas mobilis</name>
    <dbReference type="NCBI Taxonomy" id="51642"/>
    <lineage>
        <taxon>Bacteria</taxon>
        <taxon>Pseudomonadati</taxon>
        <taxon>Pseudomonadota</taxon>
        <taxon>Betaproteobacteria</taxon>
        <taxon>Nitrosomonadales</taxon>
        <taxon>Nitrosomonadaceae</taxon>
        <taxon>Nitrosomonas</taxon>
    </lineage>
</organism>